<comment type="caution">
    <text evidence="5">The sequence shown here is derived from an EMBL/GenBank/DDBJ whole genome shotgun (WGS) entry which is preliminary data.</text>
</comment>
<dbReference type="SUPFAM" id="SSF140459">
    <property type="entry name" value="PE/PPE dimer-like"/>
    <property type="match status" value="1"/>
</dbReference>
<dbReference type="EMBL" id="MLQM01000130">
    <property type="protein sequence ID" value="OHU99120.1"/>
    <property type="molecule type" value="Genomic_DNA"/>
</dbReference>
<dbReference type="PANTHER" id="PTHR46766">
    <property type="entry name" value="GLUTAMINE-RICH PROTEIN 2"/>
    <property type="match status" value="1"/>
</dbReference>
<dbReference type="Pfam" id="PF00823">
    <property type="entry name" value="PPE"/>
    <property type="match status" value="1"/>
</dbReference>
<feature type="domain" description="PPE family C-terminal" evidence="4">
    <location>
        <begin position="322"/>
        <end position="405"/>
    </location>
</feature>
<name>A0A1S1NEQ5_9MYCO</name>
<feature type="compositionally biased region" description="Polar residues" evidence="2">
    <location>
        <begin position="162"/>
        <end position="176"/>
    </location>
</feature>
<protein>
    <recommendedName>
        <fullName evidence="7">PPE family protein</fullName>
    </recommendedName>
</protein>
<keyword evidence="6" id="KW-1185">Reference proteome</keyword>
<proteinExistence type="inferred from homology"/>
<accession>A0A1S1NEQ5</accession>
<reference evidence="5 6" key="1">
    <citation type="submission" date="2016-10" db="EMBL/GenBank/DDBJ databases">
        <title>Genome sequence of Mycobacterium talmonii.</title>
        <authorList>
            <person name="Greninger A.L."/>
            <person name="Elliott B."/>
            <person name="Vasireddy S."/>
            <person name="Vasireddy R."/>
        </authorList>
    </citation>
    <scope>NUCLEOTIDE SEQUENCE [LARGE SCALE GENOMIC DNA]</scope>
    <source>
        <strain evidence="6">NE-TNMC-100812</strain>
    </source>
</reference>
<dbReference type="InterPro" id="IPR000030">
    <property type="entry name" value="PPE_dom"/>
</dbReference>
<dbReference type="RefSeq" id="WP_071028647.1">
    <property type="nucleotide sequence ID" value="NZ_MLQM01000130.1"/>
</dbReference>
<sequence>MDYGALPPEINSARMYMGAGAGPLLAAASAWDTLAAELHSTAASYGSVISGLTTSGWTGPSSASMAAAAAPYVTWMTTTATQAELAANQARAAVGAYEAAFSATVPPPLIAANRTQLATLVATNILGQNTPAIAATEAHYMEMWAQDASAMYGYHGASQAASTLTPFSQPPQTTNPAGSAAQAAAVGHSTANSAASQAQATVSQVTANLPSQLGTNVSSQASQLSNLPQQALQTLTSGASSTSPLDALKDAQTLASPAIMVAQNGSYLFSLVNSMNSLMRAGTSGAAAAALTNPVAALGSALTGGSSGFAGMSGLGGLGGVTAGFGQAGSLGALSVPQSWASVAPSTSSIASALGNGLGATPTAGLNAGNMMNGVPMLANAARAVGSGQTPAIPRFDLRPSVIPHSPAAG</sequence>
<evidence type="ECO:0000259" key="3">
    <source>
        <dbReference type="Pfam" id="PF00823"/>
    </source>
</evidence>
<evidence type="ECO:0000259" key="4">
    <source>
        <dbReference type="Pfam" id="PF12484"/>
    </source>
</evidence>
<dbReference type="GO" id="GO:0052572">
    <property type="term" value="P:response to host immune response"/>
    <property type="evidence" value="ECO:0007669"/>
    <property type="project" value="TreeGrafter"/>
</dbReference>
<dbReference type="Gene3D" id="1.20.1260.20">
    <property type="entry name" value="PPE superfamily"/>
    <property type="match status" value="1"/>
</dbReference>
<feature type="domain" description="PPE" evidence="3">
    <location>
        <begin position="2"/>
        <end position="164"/>
    </location>
</feature>
<comment type="similarity">
    <text evidence="1">Belongs to the mycobacterial PPE family.</text>
</comment>
<organism evidence="5 6">
    <name type="scientific">Mycobacterium talmoniae</name>
    <dbReference type="NCBI Taxonomy" id="1858794"/>
    <lineage>
        <taxon>Bacteria</taxon>
        <taxon>Bacillati</taxon>
        <taxon>Actinomycetota</taxon>
        <taxon>Actinomycetes</taxon>
        <taxon>Mycobacteriales</taxon>
        <taxon>Mycobacteriaceae</taxon>
        <taxon>Mycobacterium</taxon>
    </lineage>
</organism>
<evidence type="ECO:0000256" key="1">
    <source>
        <dbReference type="ARBA" id="ARBA00010652"/>
    </source>
</evidence>
<dbReference type="Pfam" id="PF12484">
    <property type="entry name" value="PPE-SVP"/>
    <property type="match status" value="1"/>
</dbReference>
<feature type="region of interest" description="Disordered" evidence="2">
    <location>
        <begin position="162"/>
        <end position="185"/>
    </location>
</feature>
<dbReference type="Proteomes" id="UP000179734">
    <property type="component" value="Unassembled WGS sequence"/>
</dbReference>
<dbReference type="InterPro" id="IPR022171">
    <property type="entry name" value="PPE_C"/>
</dbReference>
<evidence type="ECO:0000256" key="2">
    <source>
        <dbReference type="SAM" id="MobiDB-lite"/>
    </source>
</evidence>
<dbReference type="AlphaFoldDB" id="A0A1S1NEQ5"/>
<evidence type="ECO:0000313" key="6">
    <source>
        <dbReference type="Proteomes" id="UP000179734"/>
    </source>
</evidence>
<evidence type="ECO:0008006" key="7">
    <source>
        <dbReference type="Google" id="ProtNLM"/>
    </source>
</evidence>
<gene>
    <name evidence="5" type="ORF">BKN37_19690</name>
</gene>
<evidence type="ECO:0000313" key="5">
    <source>
        <dbReference type="EMBL" id="OHU99120.1"/>
    </source>
</evidence>
<dbReference type="PANTHER" id="PTHR46766:SF1">
    <property type="entry name" value="GLUTAMINE-RICH PROTEIN 2"/>
    <property type="match status" value="1"/>
</dbReference>
<dbReference type="InterPro" id="IPR038332">
    <property type="entry name" value="PPE_sf"/>
</dbReference>
<dbReference type="FunFam" id="1.20.1260.20:FF:000001">
    <property type="entry name" value="PPE family protein PPE41"/>
    <property type="match status" value="1"/>
</dbReference>